<organism evidence="7">
    <name type="scientific">bioreactor metagenome</name>
    <dbReference type="NCBI Taxonomy" id="1076179"/>
    <lineage>
        <taxon>unclassified sequences</taxon>
        <taxon>metagenomes</taxon>
        <taxon>ecological metagenomes</taxon>
    </lineage>
</organism>
<evidence type="ECO:0000256" key="5">
    <source>
        <dbReference type="ARBA" id="ARBA00023274"/>
    </source>
</evidence>
<dbReference type="CDD" id="cd06089">
    <property type="entry name" value="KOW_RPL26"/>
    <property type="match status" value="1"/>
</dbReference>
<evidence type="ECO:0000256" key="2">
    <source>
        <dbReference type="ARBA" id="ARBA00022730"/>
    </source>
</evidence>
<reference evidence="7" key="1">
    <citation type="submission" date="2019-08" db="EMBL/GenBank/DDBJ databases">
        <authorList>
            <person name="Kucharzyk K."/>
            <person name="Murdoch R.W."/>
            <person name="Higgins S."/>
            <person name="Loffler F."/>
        </authorList>
    </citation>
    <scope>NUCLEOTIDE SEQUENCE</scope>
</reference>
<dbReference type="Pfam" id="PF00467">
    <property type="entry name" value="KOW"/>
    <property type="match status" value="1"/>
</dbReference>
<dbReference type="InterPro" id="IPR041988">
    <property type="entry name" value="Ribosomal_uL24_KOW"/>
</dbReference>
<evidence type="ECO:0000256" key="1">
    <source>
        <dbReference type="ARBA" id="ARBA00010618"/>
    </source>
</evidence>
<dbReference type="GO" id="GO:0019843">
    <property type="term" value="F:rRNA binding"/>
    <property type="evidence" value="ECO:0007669"/>
    <property type="project" value="UniProtKB-KW"/>
</dbReference>
<proteinExistence type="inferred from homology"/>
<sequence>MKVHVKTKDEVIVISGKDKGTKGKVLAVNPKSGRVTVEGVAMVTKHQKSRAQGQPGGIIHKEAAIDASNVMLVCQKCGKPSRAGAKVDDGKKTRICKKCGQQID</sequence>
<name>A0A645J4R4_9ZZZZ</name>
<dbReference type="NCBIfam" id="TIGR01079">
    <property type="entry name" value="rplX_bact"/>
    <property type="match status" value="1"/>
</dbReference>
<dbReference type="GO" id="GO:0006412">
    <property type="term" value="P:translation"/>
    <property type="evidence" value="ECO:0007669"/>
    <property type="project" value="InterPro"/>
</dbReference>
<dbReference type="InterPro" id="IPR008991">
    <property type="entry name" value="Translation_prot_SH3-like_sf"/>
</dbReference>
<dbReference type="FunFam" id="2.30.30.30:FF:000004">
    <property type="entry name" value="50S ribosomal protein L24"/>
    <property type="match status" value="1"/>
</dbReference>
<dbReference type="GO" id="GO:0003735">
    <property type="term" value="F:structural constituent of ribosome"/>
    <property type="evidence" value="ECO:0007669"/>
    <property type="project" value="InterPro"/>
</dbReference>
<gene>
    <name evidence="7" type="primary">rplX_54</name>
    <name evidence="7" type="ORF">SDC9_205831</name>
</gene>
<dbReference type="EMBL" id="VSSQ01130498">
    <property type="protein sequence ID" value="MPN58130.1"/>
    <property type="molecule type" value="Genomic_DNA"/>
</dbReference>
<dbReference type="Gene3D" id="2.30.30.30">
    <property type="match status" value="1"/>
</dbReference>
<comment type="caution">
    <text evidence="7">The sequence shown here is derived from an EMBL/GenBank/DDBJ whole genome shotgun (WGS) entry which is preliminary data.</text>
</comment>
<feature type="domain" description="KOW" evidence="6">
    <location>
        <begin position="4"/>
        <end position="31"/>
    </location>
</feature>
<accession>A0A645J4R4</accession>
<evidence type="ECO:0000256" key="4">
    <source>
        <dbReference type="ARBA" id="ARBA00022980"/>
    </source>
</evidence>
<dbReference type="InterPro" id="IPR014722">
    <property type="entry name" value="Rib_uL2_dom2"/>
</dbReference>
<dbReference type="SUPFAM" id="SSF50104">
    <property type="entry name" value="Translation proteins SH3-like domain"/>
    <property type="match status" value="1"/>
</dbReference>
<dbReference type="GO" id="GO:0005840">
    <property type="term" value="C:ribosome"/>
    <property type="evidence" value="ECO:0007669"/>
    <property type="project" value="UniProtKB-KW"/>
</dbReference>
<dbReference type="InterPro" id="IPR057264">
    <property type="entry name" value="Ribosomal_uL24_C"/>
</dbReference>
<keyword evidence="2" id="KW-0699">rRNA-binding</keyword>
<dbReference type="HAMAP" id="MF_01326_B">
    <property type="entry name" value="Ribosomal_uL24_B"/>
    <property type="match status" value="1"/>
</dbReference>
<dbReference type="SMART" id="SM00739">
    <property type="entry name" value="KOW"/>
    <property type="match status" value="1"/>
</dbReference>
<keyword evidence="5" id="KW-0687">Ribonucleoprotein</keyword>
<evidence type="ECO:0000256" key="3">
    <source>
        <dbReference type="ARBA" id="ARBA00022884"/>
    </source>
</evidence>
<dbReference type="GO" id="GO:1990904">
    <property type="term" value="C:ribonucleoprotein complex"/>
    <property type="evidence" value="ECO:0007669"/>
    <property type="project" value="UniProtKB-KW"/>
</dbReference>
<protein>
    <submittedName>
        <fullName evidence="7">50S ribosomal protein L24</fullName>
    </submittedName>
</protein>
<comment type="similarity">
    <text evidence="1">Belongs to the universal ribosomal protein uL24 family.</text>
</comment>
<evidence type="ECO:0000313" key="7">
    <source>
        <dbReference type="EMBL" id="MPN58130.1"/>
    </source>
</evidence>
<dbReference type="Pfam" id="PF17136">
    <property type="entry name" value="ribosomal_L24"/>
    <property type="match status" value="1"/>
</dbReference>
<dbReference type="PANTHER" id="PTHR12903">
    <property type="entry name" value="MITOCHONDRIAL RIBOSOMAL PROTEIN L24"/>
    <property type="match status" value="1"/>
</dbReference>
<dbReference type="InterPro" id="IPR005824">
    <property type="entry name" value="KOW"/>
</dbReference>
<keyword evidence="4 7" id="KW-0689">Ribosomal protein</keyword>
<dbReference type="AlphaFoldDB" id="A0A645J4R4"/>
<evidence type="ECO:0000259" key="6">
    <source>
        <dbReference type="SMART" id="SM00739"/>
    </source>
</evidence>
<dbReference type="InterPro" id="IPR003256">
    <property type="entry name" value="Ribosomal_uL24"/>
</dbReference>
<keyword evidence="3" id="KW-0694">RNA-binding</keyword>